<feature type="transmembrane region" description="Helical" evidence="1">
    <location>
        <begin position="192"/>
        <end position="212"/>
    </location>
</feature>
<keyword evidence="1" id="KW-0472">Membrane</keyword>
<dbReference type="EMBL" id="JAVDUM010000011">
    <property type="protein sequence ID" value="MDR6867904.1"/>
    <property type="molecule type" value="Genomic_DNA"/>
</dbReference>
<evidence type="ECO:0000313" key="3">
    <source>
        <dbReference type="Proteomes" id="UP001259347"/>
    </source>
</evidence>
<feature type="transmembrane region" description="Helical" evidence="1">
    <location>
        <begin position="78"/>
        <end position="99"/>
    </location>
</feature>
<feature type="transmembrane region" description="Helical" evidence="1">
    <location>
        <begin position="33"/>
        <end position="58"/>
    </location>
</feature>
<comment type="caution">
    <text evidence="2">The sequence shown here is derived from an EMBL/GenBank/DDBJ whole genome shotgun (WGS) entry which is preliminary data.</text>
</comment>
<dbReference type="Proteomes" id="UP001259347">
    <property type="component" value="Unassembled WGS sequence"/>
</dbReference>
<gene>
    <name evidence="2" type="ORF">J2Y69_002512</name>
</gene>
<keyword evidence="1" id="KW-0812">Transmembrane</keyword>
<sequence>MTRRDSRASLRPTWSGALIAEALKLWTLLSNRILLAVAVLIIVGSGSLFSMGLVSRLTDPRFAGQAVGATPLQFVDSVLWAQIVVAILGVLAVTSEYASGQVRLSLLALPTRLPWLGAKALVLTVAGFLVGVIGTAISLGGSVFALTGTGVHYDPELSEITALCLRSGLYLAAIAAFAVGLTAVLRHVVAGLVSVLALLIVVPPVLSSIPGIGRLADYTPTSAGRRLISDYETIAQLTPWAGFGVLVAWTLAALLAAGILLRARDA</sequence>
<feature type="transmembrane region" description="Helical" evidence="1">
    <location>
        <begin position="167"/>
        <end position="185"/>
    </location>
</feature>
<keyword evidence="3" id="KW-1185">Reference proteome</keyword>
<evidence type="ECO:0000256" key="1">
    <source>
        <dbReference type="SAM" id="Phobius"/>
    </source>
</evidence>
<evidence type="ECO:0000313" key="2">
    <source>
        <dbReference type="EMBL" id="MDR6867904.1"/>
    </source>
</evidence>
<accession>A0ABU1SEA9</accession>
<dbReference type="RefSeq" id="WP_310021193.1">
    <property type="nucleotide sequence ID" value="NZ_JAVDUM010000011.1"/>
</dbReference>
<name>A0ABU1SEA9_9MICO</name>
<keyword evidence="1" id="KW-1133">Transmembrane helix</keyword>
<proteinExistence type="predicted"/>
<organism evidence="2 3">
    <name type="scientific">Microbacterium resistens</name>
    <dbReference type="NCBI Taxonomy" id="156977"/>
    <lineage>
        <taxon>Bacteria</taxon>
        <taxon>Bacillati</taxon>
        <taxon>Actinomycetota</taxon>
        <taxon>Actinomycetes</taxon>
        <taxon>Micrococcales</taxon>
        <taxon>Microbacteriaceae</taxon>
        <taxon>Microbacterium</taxon>
    </lineage>
</organism>
<protein>
    <submittedName>
        <fullName evidence="2">ABC-2 type transport system permease protein</fullName>
    </submittedName>
</protein>
<reference evidence="2 3" key="1">
    <citation type="submission" date="2023-07" db="EMBL/GenBank/DDBJ databases">
        <title>Sorghum-associated microbial communities from plants grown in Nebraska, USA.</title>
        <authorList>
            <person name="Schachtman D."/>
        </authorList>
    </citation>
    <scope>NUCLEOTIDE SEQUENCE [LARGE SCALE GENOMIC DNA]</scope>
    <source>
        <strain evidence="2 3">2980</strain>
    </source>
</reference>
<feature type="transmembrane region" description="Helical" evidence="1">
    <location>
        <begin position="240"/>
        <end position="261"/>
    </location>
</feature>
<feature type="transmembrane region" description="Helical" evidence="1">
    <location>
        <begin position="120"/>
        <end position="147"/>
    </location>
</feature>